<dbReference type="Gramene" id="TraesCS5A03G0364200.1">
    <property type="protein sequence ID" value="TraesCS5A03G0364200.1.CDS1"/>
    <property type="gene ID" value="TraesCS5A03G0364200"/>
</dbReference>
<keyword evidence="8" id="KW-1133">Transmembrane helix</keyword>
<dbReference type="AlphaFoldDB" id="A0A3B6KD22"/>
<comment type="catalytic activity">
    <reaction evidence="6">
        <text>L-threonyl-[protein] + ATP = O-phospho-L-threonyl-[protein] + ADP + H(+)</text>
        <dbReference type="Rhea" id="RHEA:46608"/>
        <dbReference type="Rhea" id="RHEA-COMP:11060"/>
        <dbReference type="Rhea" id="RHEA-COMP:11605"/>
        <dbReference type="ChEBI" id="CHEBI:15378"/>
        <dbReference type="ChEBI" id="CHEBI:30013"/>
        <dbReference type="ChEBI" id="CHEBI:30616"/>
        <dbReference type="ChEBI" id="CHEBI:61977"/>
        <dbReference type="ChEBI" id="CHEBI:456216"/>
        <dbReference type="EC" id="2.7.11.1"/>
    </reaction>
</comment>
<dbReference type="InterPro" id="IPR036426">
    <property type="entry name" value="Bulb-type_lectin_dom_sf"/>
</dbReference>
<comment type="catalytic activity">
    <reaction evidence="7">
        <text>L-seryl-[protein] + ATP = O-phospho-L-seryl-[protein] + ADP + H(+)</text>
        <dbReference type="Rhea" id="RHEA:17989"/>
        <dbReference type="Rhea" id="RHEA-COMP:9863"/>
        <dbReference type="Rhea" id="RHEA-COMP:11604"/>
        <dbReference type="ChEBI" id="CHEBI:15378"/>
        <dbReference type="ChEBI" id="CHEBI:29999"/>
        <dbReference type="ChEBI" id="CHEBI:30616"/>
        <dbReference type="ChEBI" id="CHEBI:83421"/>
        <dbReference type="ChEBI" id="CHEBI:456216"/>
        <dbReference type="EC" id="2.7.11.1"/>
    </reaction>
</comment>
<protein>
    <recommendedName>
        <fullName evidence="2">non-specific serine/threonine protein kinase</fullName>
        <ecNumber evidence="2">2.7.11.1</ecNumber>
    </recommendedName>
</protein>
<evidence type="ECO:0000256" key="9">
    <source>
        <dbReference type="SAM" id="SignalP"/>
    </source>
</evidence>
<dbReference type="Gramene" id="TraesLDM5A03G02640220.1">
    <property type="protein sequence ID" value="TraesLDM5A03G02640220.1.CDS1"/>
    <property type="gene ID" value="TraesLDM5A03G02640220"/>
</dbReference>
<keyword evidence="12" id="KW-1185">Reference proteome</keyword>
<dbReference type="RefSeq" id="XP_044384799.1">
    <property type="nucleotide sequence ID" value="XM_044528864.1"/>
</dbReference>
<evidence type="ECO:0000256" key="8">
    <source>
        <dbReference type="SAM" id="Phobius"/>
    </source>
</evidence>
<evidence type="ECO:0000259" key="10">
    <source>
        <dbReference type="PROSITE" id="PS50948"/>
    </source>
</evidence>
<dbReference type="Gramene" id="TraesPARA_EIv1.0_1592130.1">
    <property type="protein sequence ID" value="TraesPARA_EIv1.0_1592130.1.CDS1"/>
    <property type="gene ID" value="TraesPARA_EIv1.0_1592130"/>
</dbReference>
<evidence type="ECO:0000256" key="4">
    <source>
        <dbReference type="ARBA" id="ARBA00023157"/>
    </source>
</evidence>
<dbReference type="InterPro" id="IPR051343">
    <property type="entry name" value="G-type_lectin_kinases/EP1-like"/>
</dbReference>
<dbReference type="Gramene" id="TraesKAR5A01G0177890.1">
    <property type="protein sequence ID" value="cds.TraesKAR5A01G0177890.1"/>
    <property type="gene ID" value="TraesKAR5A01G0177890"/>
</dbReference>
<dbReference type="Gramene" id="TraesMAC5A03G02635160.1">
    <property type="protein sequence ID" value="TraesMAC5A03G02635160.1.CDS1"/>
    <property type="gene ID" value="TraesMAC5A03G02635160"/>
</dbReference>
<proteinExistence type="predicted"/>
<keyword evidence="5" id="KW-0675">Receptor</keyword>
<dbReference type="PROSITE" id="PS50948">
    <property type="entry name" value="PAN"/>
    <property type="match status" value="1"/>
</dbReference>
<evidence type="ECO:0000256" key="3">
    <source>
        <dbReference type="ARBA" id="ARBA00022729"/>
    </source>
</evidence>
<dbReference type="Pfam" id="PF00954">
    <property type="entry name" value="S_locus_glycop"/>
    <property type="match status" value="1"/>
</dbReference>
<dbReference type="Gramene" id="TraesROB_scaffold_143231_01G000100.1">
    <property type="protein sequence ID" value="TraesROB_scaffold_143231_01G000100.1"/>
    <property type="gene ID" value="TraesROB_scaffold_143231_01G000100"/>
</dbReference>
<evidence type="ECO:0000256" key="1">
    <source>
        <dbReference type="ARBA" id="ARBA00004479"/>
    </source>
</evidence>
<dbReference type="OrthoDB" id="590879at2759"/>
<dbReference type="EnsemblPlants" id="TraesCS5A02G130300.1">
    <property type="protein sequence ID" value="TraesCS5A02G130300.1.cds1"/>
    <property type="gene ID" value="TraesCS5A02G130300"/>
</dbReference>
<dbReference type="KEGG" id="taes:123106821"/>
<feature type="domain" description="Apple" evidence="10">
    <location>
        <begin position="340"/>
        <end position="423"/>
    </location>
</feature>
<feature type="chain" id="PRO_5043176549" description="non-specific serine/threonine protein kinase" evidence="9">
    <location>
        <begin position="29"/>
        <end position="499"/>
    </location>
</feature>
<keyword evidence="4" id="KW-1015">Disulfide bond</keyword>
<dbReference type="OMA" id="WRATPAN"/>
<dbReference type="Gramene" id="TraesARI5A03G02674660.1">
    <property type="protein sequence ID" value="TraesARI5A03G02674660.1.CDS1"/>
    <property type="gene ID" value="TraesARI5A03G02674660"/>
</dbReference>
<dbReference type="SUPFAM" id="SSF51110">
    <property type="entry name" value="alpha-D-mannose-specific plant lectins"/>
    <property type="match status" value="1"/>
</dbReference>
<sequence>MREGKPDPAIAVFLAALFVASAVPLINGADGEEPVTQLSNGFTATHLADAPGRFEPVLYSHNGVFAFGFLRVGSASLDLAVVHLPSSFPLWRATPDRVADWSRPATLSFDSRLVLTVPRVGELWSTLNVVGDTVALLNSSDLVIRLFNGRGTPWRSFENPSDTLVLGQNFTMSSPPLISKNRRFSLRFAKTYMALYMEFYGGSKRPMYWQYTAREAQPENATQPPVYGRLDSRGFFGFYLLGGDQSVDMLAFDTFVRNLTGAFRRMTLDDDGNLRAYYWTEGSKAWTSDYKAISGPCELPTSCGAYGLCVPGGAPRCQCLINSTAPIAPQCRAEESTDLCGGGGGQLFDVVRRNRVSLAYKEQLPFETYKTAAECEQSCAASCSCWGAVYNGGSGYCYLVDFPVETVVYEADDRKVGYFKIRKARQHSAAGRGMSPGVTAAVVVASLVLASLAVAGAYVGWQRWLRQRRAGGVGMEQELTPGHYRDLKSMDSPNNSFKT</sequence>
<comment type="subcellular location">
    <subcellularLocation>
        <location evidence="1">Membrane</location>
        <topology evidence="1">Single-pass type I membrane protein</topology>
    </subcellularLocation>
</comment>
<dbReference type="PANTHER" id="PTHR47976:SF115">
    <property type="entry name" value="RECEPTOR-LIKE SERINE_THREONINE-PROTEIN KINASE"/>
    <property type="match status" value="1"/>
</dbReference>
<dbReference type="Gramene" id="TraesCLE_scaffold_143959_01G000100.1">
    <property type="protein sequence ID" value="TraesCLE_scaffold_143959_01G000100.1"/>
    <property type="gene ID" value="TraesCLE_scaffold_143959_01G000100"/>
</dbReference>
<dbReference type="Gramene" id="TraesSYM5A03G02665740.1">
    <property type="protein sequence ID" value="TraesSYM5A03G02665740.1.CDS1"/>
    <property type="gene ID" value="TraesSYM5A03G02665740"/>
</dbReference>
<dbReference type="PANTHER" id="PTHR47976">
    <property type="entry name" value="G-TYPE LECTIN S-RECEPTOR-LIKE SERINE/THREONINE-PROTEIN KINASE SD2-5"/>
    <property type="match status" value="1"/>
</dbReference>
<dbReference type="GO" id="GO:0048544">
    <property type="term" value="P:recognition of pollen"/>
    <property type="evidence" value="ECO:0007669"/>
    <property type="project" value="InterPro"/>
</dbReference>
<dbReference type="GO" id="GO:0004674">
    <property type="term" value="F:protein serine/threonine kinase activity"/>
    <property type="evidence" value="ECO:0007669"/>
    <property type="project" value="UniProtKB-EC"/>
</dbReference>
<reference evidence="11" key="2">
    <citation type="submission" date="2018-10" db="UniProtKB">
        <authorList>
            <consortium name="EnsemblPlants"/>
        </authorList>
    </citation>
    <scope>IDENTIFICATION</scope>
</reference>
<evidence type="ECO:0000313" key="12">
    <source>
        <dbReference type="Proteomes" id="UP000019116"/>
    </source>
</evidence>
<dbReference type="Gramene" id="TraesCAD_scaffold_129321_01G000100.1">
    <property type="protein sequence ID" value="TraesCAD_scaffold_129321_01G000100.1"/>
    <property type="gene ID" value="TraesCAD_scaffold_129321_01G000100"/>
</dbReference>
<dbReference type="EC" id="2.7.11.1" evidence="2"/>
<keyword evidence="8" id="KW-0472">Membrane</keyword>
<dbReference type="SMR" id="A0A3B6KD22"/>
<evidence type="ECO:0000256" key="5">
    <source>
        <dbReference type="ARBA" id="ARBA00023170"/>
    </source>
</evidence>
<keyword evidence="3 9" id="KW-0732">Signal</keyword>
<dbReference type="Gramene" id="TraesCS5A02G130300.1">
    <property type="protein sequence ID" value="TraesCS5A02G130300.1.cds1"/>
    <property type="gene ID" value="TraesCS5A02G130300"/>
</dbReference>
<evidence type="ECO:0000256" key="2">
    <source>
        <dbReference type="ARBA" id="ARBA00012513"/>
    </source>
</evidence>
<evidence type="ECO:0000256" key="7">
    <source>
        <dbReference type="ARBA" id="ARBA00048679"/>
    </source>
</evidence>
<keyword evidence="8" id="KW-0812">Transmembrane</keyword>
<name>A0A3B6KD22_WHEAT</name>
<gene>
    <name evidence="11" type="primary">LOC123106821</name>
</gene>
<dbReference type="InterPro" id="IPR000858">
    <property type="entry name" value="S_locus_glycoprot_dom"/>
</dbReference>
<dbReference type="GO" id="GO:0016020">
    <property type="term" value="C:membrane"/>
    <property type="evidence" value="ECO:0007669"/>
    <property type="project" value="UniProtKB-SubCell"/>
</dbReference>
<feature type="signal peptide" evidence="9">
    <location>
        <begin position="1"/>
        <end position="28"/>
    </location>
</feature>
<evidence type="ECO:0000256" key="6">
    <source>
        <dbReference type="ARBA" id="ARBA00047899"/>
    </source>
</evidence>
<accession>A0A3B6KD22</accession>
<evidence type="ECO:0000313" key="11">
    <source>
        <dbReference type="EnsemblPlants" id="TraesCS5A02G130300.1.cds1"/>
    </source>
</evidence>
<dbReference type="Proteomes" id="UP000019116">
    <property type="component" value="Chromosome 5A"/>
</dbReference>
<dbReference type="Gramene" id="TraesNOR5A03G02658230.1">
    <property type="protein sequence ID" value="TraesNOR5A03G02658230.1.CDS1"/>
    <property type="gene ID" value="TraesNOR5A03G02658230"/>
</dbReference>
<dbReference type="InterPro" id="IPR003609">
    <property type="entry name" value="Pan_app"/>
</dbReference>
<reference evidence="11" key="1">
    <citation type="submission" date="2018-08" db="EMBL/GenBank/DDBJ databases">
        <authorList>
            <person name="Rossello M."/>
        </authorList>
    </citation>
    <scope>NUCLEOTIDE SEQUENCE [LARGE SCALE GENOMIC DNA]</scope>
    <source>
        <strain evidence="11">cv. Chinese Spring</strain>
    </source>
</reference>
<dbReference type="Gramene" id="TraesWEE_scaffold_280661_01G000100.1">
    <property type="protein sequence ID" value="TraesWEE_scaffold_280661_01G000100.1"/>
    <property type="gene ID" value="TraesWEE_scaffold_280661_01G000100"/>
</dbReference>
<dbReference type="Gramene" id="TraesJAG5A03G02637820.1">
    <property type="protein sequence ID" value="TraesJAG5A03G02637820.1.CDS1"/>
    <property type="gene ID" value="TraesJAG5A03G02637820"/>
</dbReference>
<dbReference type="GeneID" id="123106821"/>
<dbReference type="Gramene" id="TraesSTA5A03G02627750.1">
    <property type="protein sequence ID" value="TraesSTA5A03G02627750.1.CDS1"/>
    <property type="gene ID" value="TraesSTA5A03G02627750"/>
</dbReference>
<dbReference type="Gramene" id="TraesLAC5A03G02590280.1">
    <property type="protein sequence ID" value="TraesLAC5A03G02590280.1.CDS1"/>
    <property type="gene ID" value="TraesLAC5A03G02590280"/>
</dbReference>
<organism evidence="11">
    <name type="scientific">Triticum aestivum</name>
    <name type="common">Wheat</name>
    <dbReference type="NCBI Taxonomy" id="4565"/>
    <lineage>
        <taxon>Eukaryota</taxon>
        <taxon>Viridiplantae</taxon>
        <taxon>Streptophyta</taxon>
        <taxon>Embryophyta</taxon>
        <taxon>Tracheophyta</taxon>
        <taxon>Spermatophyta</taxon>
        <taxon>Magnoliopsida</taxon>
        <taxon>Liliopsida</taxon>
        <taxon>Poales</taxon>
        <taxon>Poaceae</taxon>
        <taxon>BOP clade</taxon>
        <taxon>Pooideae</taxon>
        <taxon>Triticodae</taxon>
        <taxon>Triticeae</taxon>
        <taxon>Triticinae</taxon>
        <taxon>Triticum</taxon>
    </lineage>
</organism>
<dbReference type="Pfam" id="PF00024">
    <property type="entry name" value="PAN_1"/>
    <property type="match status" value="1"/>
</dbReference>
<dbReference type="Gramene" id="TraesJUL5A03G02656820.1">
    <property type="protein sequence ID" value="TraesJUL5A03G02656820.1.CDS1"/>
    <property type="gene ID" value="TraesJUL5A03G02656820"/>
</dbReference>
<feature type="transmembrane region" description="Helical" evidence="8">
    <location>
        <begin position="438"/>
        <end position="461"/>
    </location>
</feature>